<reference evidence="9" key="1">
    <citation type="journal article" date="2017" name="Genome Biol.">
        <title>Comparative genomics reveals high biological diversity and specific adaptations in the industrially and medically important fungal genus Aspergillus.</title>
        <authorList>
            <person name="de Vries R.P."/>
            <person name="Riley R."/>
            <person name="Wiebenga A."/>
            <person name="Aguilar-Osorio G."/>
            <person name="Amillis S."/>
            <person name="Uchima C.A."/>
            <person name="Anderluh G."/>
            <person name="Asadollahi M."/>
            <person name="Askin M."/>
            <person name="Barry K."/>
            <person name="Battaglia E."/>
            <person name="Bayram O."/>
            <person name="Benocci T."/>
            <person name="Braus-Stromeyer S.A."/>
            <person name="Caldana C."/>
            <person name="Canovas D."/>
            <person name="Cerqueira G.C."/>
            <person name="Chen F."/>
            <person name="Chen W."/>
            <person name="Choi C."/>
            <person name="Clum A."/>
            <person name="Dos Santos R.A."/>
            <person name="Damasio A.R."/>
            <person name="Diallinas G."/>
            <person name="Emri T."/>
            <person name="Fekete E."/>
            <person name="Flipphi M."/>
            <person name="Freyberg S."/>
            <person name="Gallo A."/>
            <person name="Gournas C."/>
            <person name="Habgood R."/>
            <person name="Hainaut M."/>
            <person name="Harispe M.L."/>
            <person name="Henrissat B."/>
            <person name="Hilden K.S."/>
            <person name="Hope R."/>
            <person name="Hossain A."/>
            <person name="Karabika E."/>
            <person name="Karaffa L."/>
            <person name="Karanyi Z."/>
            <person name="Krasevec N."/>
            <person name="Kuo A."/>
            <person name="Kusch H."/>
            <person name="LaButti K."/>
            <person name="Lagendijk E.L."/>
            <person name="Lapidus A."/>
            <person name="Levasseur A."/>
            <person name="Lindquist E."/>
            <person name="Lipzen A."/>
            <person name="Logrieco A.F."/>
            <person name="MacCabe A."/>
            <person name="Maekelae M.R."/>
            <person name="Malavazi I."/>
            <person name="Melin P."/>
            <person name="Meyer V."/>
            <person name="Mielnichuk N."/>
            <person name="Miskei M."/>
            <person name="Molnar A.P."/>
            <person name="Mule G."/>
            <person name="Ngan C.Y."/>
            <person name="Orejas M."/>
            <person name="Orosz E."/>
            <person name="Ouedraogo J.P."/>
            <person name="Overkamp K.M."/>
            <person name="Park H.-S."/>
            <person name="Perrone G."/>
            <person name="Piumi F."/>
            <person name="Punt P.J."/>
            <person name="Ram A.F."/>
            <person name="Ramon A."/>
            <person name="Rauscher S."/>
            <person name="Record E."/>
            <person name="Riano-Pachon D.M."/>
            <person name="Robert V."/>
            <person name="Roehrig J."/>
            <person name="Ruller R."/>
            <person name="Salamov A."/>
            <person name="Salih N.S."/>
            <person name="Samson R.A."/>
            <person name="Sandor E."/>
            <person name="Sanguinetti M."/>
            <person name="Schuetze T."/>
            <person name="Sepcic K."/>
            <person name="Shelest E."/>
            <person name="Sherlock G."/>
            <person name="Sophianopoulou V."/>
            <person name="Squina F.M."/>
            <person name="Sun H."/>
            <person name="Susca A."/>
            <person name="Todd R.B."/>
            <person name="Tsang A."/>
            <person name="Unkles S.E."/>
            <person name="van de Wiele N."/>
            <person name="van Rossen-Uffink D."/>
            <person name="Oliveira J.V."/>
            <person name="Vesth T.C."/>
            <person name="Visser J."/>
            <person name="Yu J.-H."/>
            <person name="Zhou M."/>
            <person name="Andersen M.R."/>
            <person name="Archer D.B."/>
            <person name="Baker S.E."/>
            <person name="Benoit I."/>
            <person name="Brakhage A.A."/>
            <person name="Braus G.H."/>
            <person name="Fischer R."/>
            <person name="Frisvad J.C."/>
            <person name="Goldman G.H."/>
            <person name="Houbraken J."/>
            <person name="Oakley B."/>
            <person name="Pocsi I."/>
            <person name="Scazzocchio C."/>
            <person name="Seiboth B."/>
            <person name="vanKuyk P.A."/>
            <person name="Wortman J."/>
            <person name="Dyer P.S."/>
            <person name="Grigoriev I.V."/>
        </authorList>
    </citation>
    <scope>NUCLEOTIDE SEQUENCE [LARGE SCALE GENOMIC DNA]</scope>
    <source>
        <strain evidence="9">CBS 583.65</strain>
    </source>
</reference>
<feature type="compositionally biased region" description="Low complexity" evidence="7">
    <location>
        <begin position="958"/>
        <end position="971"/>
    </location>
</feature>
<proteinExistence type="predicted"/>
<feature type="compositionally biased region" description="Basic and acidic residues" evidence="7">
    <location>
        <begin position="1136"/>
        <end position="1159"/>
    </location>
</feature>
<feature type="compositionally biased region" description="Polar residues" evidence="7">
    <location>
        <begin position="631"/>
        <end position="644"/>
    </location>
</feature>
<dbReference type="GO" id="GO:0016020">
    <property type="term" value="C:membrane"/>
    <property type="evidence" value="ECO:0007669"/>
    <property type="project" value="UniProtKB-SubCell"/>
</dbReference>
<dbReference type="PANTHER" id="PTHR48182:SF2">
    <property type="entry name" value="PROTEIN SERAC1"/>
    <property type="match status" value="1"/>
</dbReference>
<feature type="compositionally biased region" description="Low complexity" evidence="7">
    <location>
        <begin position="736"/>
        <end position="751"/>
    </location>
</feature>
<keyword evidence="6" id="KW-0472">Membrane</keyword>
<dbReference type="OrthoDB" id="4510729at2759"/>
<keyword evidence="9" id="KW-1185">Reference proteome</keyword>
<feature type="compositionally biased region" description="Pro residues" evidence="7">
    <location>
        <begin position="799"/>
        <end position="811"/>
    </location>
</feature>
<feature type="compositionally biased region" description="Low complexity" evidence="7">
    <location>
        <begin position="1352"/>
        <end position="1365"/>
    </location>
</feature>
<dbReference type="GeneID" id="63731873"/>
<feature type="compositionally biased region" description="Acidic residues" evidence="7">
    <location>
        <begin position="1114"/>
        <end position="1124"/>
    </location>
</feature>
<sequence>MATEDSQVGTRLLCLTDPCDTVKFTETKAVDVVAVHGLDAAGGGSWRTQDGTLWLRDLLPTDIPCGRVLAFLYDAKALFSRFPAHVDSVARSLLSALAMSRRDVPSTRPLVFVGHGFGGFIVEAVVNYAIAHEIFPDIKACLKKVIFLSTPQRSSPEIPWKTLLVNSAKDSLYGLGSSAIVDIDILKCIERNAQSFQKVRAEFRKHAINLKLKILTCYEGALTPPQQSCTVTEFCATLALKAEKVHRMSGCNHLFTARFENREDDNYKVVISVIKSVKGTTTAGLTLPKTEQNVASSDNFSVKVPAIVPSPAELPQVTEVLVQKASINRDVPHPPKAIVHPRSLSTTIVGTTTSTQMNSCSITHVDTPAQRPSLPSSLSIQAPTRHLSLSGIGHDVVPHPNSIPDILKPRPNSLYTHTAAQGQMHPQSTSRVPISTEARTTGPEKQVTSQKFIPYRPFAAHTSVATPSGQRSVGGNSQAYKPFRPLSMQMPRQQDQMQRGIKDPSTLPMQDPPTIPSSTFPTRPISATMPSILTSGPPLDRGLSGQSIQGIAPTGPVTRDISSNAVPLPIPRSVQPGTLPAPAAMRELPTASGPPGHQLATSQLPGPLQAQTPTSIRSSQDPFKPIPPAPTTSRSLPPQSTSSAPVVNIAVPASSATRSINVPSPMPTISSGPIIPPKPVPYRGHKIQSGTVPEGPPSNMQSQSPVPRSLGISRPPPTTTRSLPGASATQPPQPLPKQGQGPPMRSSISGPPGAPPGPTPISRGPPGPSPNLGPRGAAPLQPQPPRPDPSRPPLIKLAPPRPVPPSAPVPTPSATRGLQTGPNPPPKPPGILNKLFGSSTRPSVGPTRGPPLAPSPAGRGMPKPAPDGEKYTPYPGPTGTKQPRPKPPVPPQTRQGPAYHQSPHANDTGKDMGWKTTGEGSRGFHQPHTSMGSQNGHQKDRGLNSLYFSDQPIPPPQLVLQTQPQVQGPPGYLQSQEQVQGPVQSTPGDQKPEEKESSSSSSTIKIAAGVAVGAAIGGLATGAIISALQENEDENKERQETKETQESVQSGLESTSPVSGSVAGEDIPRDIPPSNQGGGDIDPSQQEMVAEVETETGSTIGYDSVSTPGSTSDSSEEGGDEDEWGYTGGYDSDGDGYEHYDDHEHGDASYDPYYHDAQHDQYNNDEDGDYDEYGNTEQSGDEGLDKSEYENEAEPTYQLGEQYQDDYQDEGEDEDEHNAYEDGDQEEEGYPDYQYLDEYENNEHGDGDDEEDSQTYESGDEYQGEYTSYEHQAQDHEEVDEGEDDESENDEQTGHSEGEGENQETEYGYEYDHNENDDDENEDDYQQYEPEYQAEYQDEVEYEPQPDYQVSYEPEYQPEYQQEYQPEYEPEYEEQTDYGGYGDYDQGYDYDDGYY</sequence>
<dbReference type="EMBL" id="KV878138">
    <property type="protein sequence ID" value="OJJ07836.1"/>
    <property type="molecule type" value="Genomic_DNA"/>
</dbReference>
<organism evidence="8 9">
    <name type="scientific">Aspergillus versicolor CBS 583.65</name>
    <dbReference type="NCBI Taxonomy" id="1036611"/>
    <lineage>
        <taxon>Eukaryota</taxon>
        <taxon>Fungi</taxon>
        <taxon>Dikarya</taxon>
        <taxon>Ascomycota</taxon>
        <taxon>Pezizomycotina</taxon>
        <taxon>Eurotiomycetes</taxon>
        <taxon>Eurotiomycetidae</taxon>
        <taxon>Eurotiales</taxon>
        <taxon>Aspergillaceae</taxon>
        <taxon>Aspergillus</taxon>
        <taxon>Aspergillus subgen. Nidulantes</taxon>
    </lineage>
</organism>
<dbReference type="GO" id="GO:0005783">
    <property type="term" value="C:endoplasmic reticulum"/>
    <property type="evidence" value="ECO:0007669"/>
    <property type="project" value="UniProtKB-SubCell"/>
</dbReference>
<evidence type="ECO:0000256" key="4">
    <source>
        <dbReference type="ARBA" id="ARBA00022824"/>
    </source>
</evidence>
<feature type="compositionally biased region" description="Pro residues" evidence="7">
    <location>
        <begin position="781"/>
        <end position="792"/>
    </location>
</feature>
<feature type="compositionally biased region" description="Acidic residues" evidence="7">
    <location>
        <begin position="1163"/>
        <end position="1182"/>
    </location>
</feature>
<feature type="region of interest" description="Disordered" evidence="7">
    <location>
        <begin position="658"/>
        <end position="1003"/>
    </location>
</feature>
<evidence type="ECO:0000256" key="5">
    <source>
        <dbReference type="ARBA" id="ARBA00023128"/>
    </source>
</evidence>
<evidence type="ECO:0000256" key="1">
    <source>
        <dbReference type="ARBA" id="ARBA00004173"/>
    </source>
</evidence>
<dbReference type="InterPro" id="IPR052374">
    <property type="entry name" value="SERAC1"/>
</dbReference>
<dbReference type="InterPro" id="IPR029058">
    <property type="entry name" value="AB_hydrolase_fold"/>
</dbReference>
<accession>A0A1L9Q286</accession>
<feature type="compositionally biased region" description="Polar residues" evidence="7">
    <location>
        <begin position="973"/>
        <end position="988"/>
    </location>
</feature>
<dbReference type="GO" id="GO:0005739">
    <property type="term" value="C:mitochondrion"/>
    <property type="evidence" value="ECO:0007669"/>
    <property type="project" value="UniProtKB-SubCell"/>
</dbReference>
<dbReference type="RefSeq" id="XP_040673598.1">
    <property type="nucleotide sequence ID" value="XM_040816362.1"/>
</dbReference>
<dbReference type="STRING" id="1036611.A0A1L9Q286"/>
<gene>
    <name evidence="8" type="ORF">ASPVEDRAFT_76624</name>
</gene>
<feature type="compositionally biased region" description="Polar residues" evidence="7">
    <location>
        <begin position="599"/>
        <end position="621"/>
    </location>
</feature>
<evidence type="ECO:0000256" key="7">
    <source>
        <dbReference type="SAM" id="MobiDB-lite"/>
    </source>
</evidence>
<keyword evidence="5" id="KW-0496">Mitochondrion</keyword>
<evidence type="ECO:0000256" key="3">
    <source>
        <dbReference type="ARBA" id="ARBA00004370"/>
    </source>
</evidence>
<feature type="compositionally biased region" description="Acidic residues" evidence="7">
    <location>
        <begin position="1366"/>
        <end position="1376"/>
    </location>
</feature>
<feature type="compositionally biased region" description="Polar residues" evidence="7">
    <location>
        <begin position="658"/>
        <end position="671"/>
    </location>
</feature>
<feature type="compositionally biased region" description="Acidic residues" evidence="7">
    <location>
        <begin position="1203"/>
        <end position="1263"/>
    </location>
</feature>
<evidence type="ECO:0000313" key="8">
    <source>
        <dbReference type="EMBL" id="OJJ07836.1"/>
    </source>
</evidence>
<protein>
    <recommendedName>
        <fullName evidence="10">DUF676 domain-containing protein</fullName>
    </recommendedName>
</protein>
<feature type="compositionally biased region" description="Polar residues" evidence="7">
    <location>
        <begin position="1046"/>
        <end position="1059"/>
    </location>
</feature>
<feature type="compositionally biased region" description="Acidic residues" evidence="7">
    <location>
        <begin position="1277"/>
        <end position="1291"/>
    </location>
</feature>
<dbReference type="SUPFAM" id="SSF53474">
    <property type="entry name" value="alpha/beta-Hydrolases"/>
    <property type="match status" value="1"/>
</dbReference>
<evidence type="ECO:0008006" key="10">
    <source>
        <dbReference type="Google" id="ProtNLM"/>
    </source>
</evidence>
<keyword evidence="4" id="KW-0256">Endoplasmic reticulum</keyword>
<feature type="compositionally biased region" description="Polar residues" evidence="7">
    <location>
        <begin position="927"/>
        <end position="936"/>
    </location>
</feature>
<dbReference type="VEuPathDB" id="FungiDB:ASPVEDRAFT_76624"/>
<feature type="compositionally biased region" description="Polar residues" evidence="7">
    <location>
        <begin position="1095"/>
        <end position="1108"/>
    </location>
</feature>
<evidence type="ECO:0000256" key="6">
    <source>
        <dbReference type="ARBA" id="ARBA00023136"/>
    </source>
</evidence>
<dbReference type="PANTHER" id="PTHR48182">
    <property type="entry name" value="PROTEIN SERAC1"/>
    <property type="match status" value="1"/>
</dbReference>
<comment type="subcellular location">
    <subcellularLocation>
        <location evidence="2">Endoplasmic reticulum</location>
    </subcellularLocation>
    <subcellularLocation>
        <location evidence="3">Membrane</location>
    </subcellularLocation>
    <subcellularLocation>
        <location evidence="1">Mitochondrion</location>
    </subcellularLocation>
</comment>
<feature type="compositionally biased region" description="Acidic residues" evidence="7">
    <location>
        <begin position="1299"/>
        <end position="1326"/>
    </location>
</feature>
<feature type="region of interest" description="Disordered" evidence="7">
    <location>
        <begin position="503"/>
        <end position="644"/>
    </location>
</feature>
<feature type="compositionally biased region" description="Acidic residues" evidence="7">
    <location>
        <begin position="1386"/>
        <end position="1395"/>
    </location>
</feature>
<evidence type="ECO:0000313" key="9">
    <source>
        <dbReference type="Proteomes" id="UP000184073"/>
    </source>
</evidence>
<feature type="compositionally biased region" description="Basic and acidic residues" evidence="7">
    <location>
        <begin position="1035"/>
        <end position="1045"/>
    </location>
</feature>
<feature type="region of interest" description="Disordered" evidence="7">
    <location>
        <begin position="1030"/>
        <end position="1395"/>
    </location>
</feature>
<feature type="compositionally biased region" description="Pro residues" evidence="7">
    <location>
        <begin position="752"/>
        <end position="771"/>
    </location>
</feature>
<dbReference type="Proteomes" id="UP000184073">
    <property type="component" value="Unassembled WGS sequence"/>
</dbReference>
<evidence type="ECO:0000256" key="2">
    <source>
        <dbReference type="ARBA" id="ARBA00004240"/>
    </source>
</evidence>
<name>A0A1L9Q286_ASPVE</name>